<dbReference type="Gene3D" id="1.20.1280.50">
    <property type="match status" value="1"/>
</dbReference>
<dbReference type="InterPro" id="IPR032675">
    <property type="entry name" value="LRR_dom_sf"/>
</dbReference>
<dbReference type="PROSITE" id="PS50181">
    <property type="entry name" value="FBOX"/>
    <property type="match status" value="1"/>
</dbReference>
<reference evidence="2" key="1">
    <citation type="submission" date="2023-05" db="EMBL/GenBank/DDBJ databases">
        <title>Genome and transcriptome analyses reveal genes involved in the formation of fine ridges on petal epidermal cells in Hibiscus trionum.</title>
        <authorList>
            <person name="Koshimizu S."/>
            <person name="Masuda S."/>
            <person name="Ishii T."/>
            <person name="Shirasu K."/>
            <person name="Hoshino A."/>
            <person name="Arita M."/>
        </authorList>
    </citation>
    <scope>NUCLEOTIDE SEQUENCE</scope>
    <source>
        <strain evidence="2">Hamamatsu line</strain>
    </source>
</reference>
<dbReference type="OrthoDB" id="612216at2759"/>
<keyword evidence="3" id="KW-1185">Reference proteome</keyword>
<dbReference type="SUPFAM" id="SSF81383">
    <property type="entry name" value="F-box domain"/>
    <property type="match status" value="1"/>
</dbReference>
<evidence type="ECO:0000313" key="2">
    <source>
        <dbReference type="EMBL" id="GMI63727.1"/>
    </source>
</evidence>
<dbReference type="Pfam" id="PF00646">
    <property type="entry name" value="F-box"/>
    <property type="match status" value="1"/>
</dbReference>
<sequence>MASDRISKLPDSILSRILSWLPIKDAVSTSILSTRWRYLFVSMLNLDVDLHIFRRSPPHTIKSFTNFVDKMLFVHTQGRIELFQLNYINVSGIDASRVCGWICAALWRGVKDLDLGFARESNNIPVLPTALLFTEKTLVRLKLLIPYVMTVPAHVCLPTLKTLVLGSVVFEDDESVKRLISSCPVLEHLSISYCDMGNIKCLNISNPSLKSLTLVFDYNRIHLTFGIVIDLPCLVDFRYIGCAAESYSMGNMPSLVTADIDLSFERFPIPSEGVGFVKVFEGIGNVKSLHLTIDLEAVWFPTEKVPSCVVDQLKEFEVIHFDDDSSLFKMVTYILKNATVLENLTVNSSRVLNAEEQLKITKKLLSLPRSSTKCQVIAF</sequence>
<evidence type="ECO:0000259" key="1">
    <source>
        <dbReference type="PROSITE" id="PS50181"/>
    </source>
</evidence>
<dbReference type="PANTHER" id="PTHR31900">
    <property type="entry name" value="F-BOX/RNI SUPERFAMILY PROTEIN-RELATED"/>
    <property type="match status" value="1"/>
</dbReference>
<dbReference type="SMART" id="SM00579">
    <property type="entry name" value="FBD"/>
    <property type="match status" value="1"/>
</dbReference>
<dbReference type="CDD" id="cd22160">
    <property type="entry name" value="F-box_AtFBL13-like"/>
    <property type="match status" value="1"/>
</dbReference>
<dbReference type="PANTHER" id="PTHR31900:SF27">
    <property type="entry name" value="FBD DOMAIN-CONTAINING PROTEIN"/>
    <property type="match status" value="1"/>
</dbReference>
<organism evidence="2 3">
    <name type="scientific">Hibiscus trionum</name>
    <name type="common">Flower of an hour</name>
    <dbReference type="NCBI Taxonomy" id="183268"/>
    <lineage>
        <taxon>Eukaryota</taxon>
        <taxon>Viridiplantae</taxon>
        <taxon>Streptophyta</taxon>
        <taxon>Embryophyta</taxon>
        <taxon>Tracheophyta</taxon>
        <taxon>Spermatophyta</taxon>
        <taxon>Magnoliopsida</taxon>
        <taxon>eudicotyledons</taxon>
        <taxon>Gunneridae</taxon>
        <taxon>Pentapetalae</taxon>
        <taxon>rosids</taxon>
        <taxon>malvids</taxon>
        <taxon>Malvales</taxon>
        <taxon>Malvaceae</taxon>
        <taxon>Malvoideae</taxon>
        <taxon>Hibiscus</taxon>
    </lineage>
</organism>
<dbReference type="InterPro" id="IPR036047">
    <property type="entry name" value="F-box-like_dom_sf"/>
</dbReference>
<dbReference type="InterPro" id="IPR053781">
    <property type="entry name" value="F-box_AtFBL13-like"/>
</dbReference>
<dbReference type="SMART" id="SM00256">
    <property type="entry name" value="FBOX"/>
    <property type="match status" value="1"/>
</dbReference>
<dbReference type="InterPro" id="IPR050232">
    <property type="entry name" value="FBL13/AtMIF1-like"/>
</dbReference>
<dbReference type="InterPro" id="IPR055411">
    <property type="entry name" value="LRR_FXL15/At3g58940/PEG3-like"/>
</dbReference>
<dbReference type="SUPFAM" id="SSF52058">
    <property type="entry name" value="L domain-like"/>
    <property type="match status" value="1"/>
</dbReference>
<dbReference type="EMBL" id="BSYR01000002">
    <property type="protein sequence ID" value="GMI63727.1"/>
    <property type="molecule type" value="Genomic_DNA"/>
</dbReference>
<dbReference type="AlphaFoldDB" id="A0A9W7GQ75"/>
<dbReference type="Gene3D" id="3.80.10.10">
    <property type="entry name" value="Ribonuclease Inhibitor"/>
    <property type="match status" value="1"/>
</dbReference>
<dbReference type="InterPro" id="IPR001810">
    <property type="entry name" value="F-box_dom"/>
</dbReference>
<dbReference type="Pfam" id="PF24758">
    <property type="entry name" value="LRR_At5g56370"/>
    <property type="match status" value="1"/>
</dbReference>
<gene>
    <name evidence="2" type="ORF">HRI_000042000</name>
</gene>
<protein>
    <recommendedName>
        <fullName evidence="1">F-box domain-containing protein</fullName>
    </recommendedName>
</protein>
<dbReference type="Pfam" id="PF08387">
    <property type="entry name" value="FBD"/>
    <property type="match status" value="1"/>
</dbReference>
<dbReference type="Proteomes" id="UP001165190">
    <property type="component" value="Unassembled WGS sequence"/>
</dbReference>
<dbReference type="InterPro" id="IPR006566">
    <property type="entry name" value="FBD"/>
</dbReference>
<evidence type="ECO:0000313" key="3">
    <source>
        <dbReference type="Proteomes" id="UP001165190"/>
    </source>
</evidence>
<accession>A0A9W7GQ75</accession>
<proteinExistence type="predicted"/>
<feature type="domain" description="F-box" evidence="1">
    <location>
        <begin position="3"/>
        <end position="56"/>
    </location>
</feature>
<name>A0A9W7GQ75_HIBTR</name>
<comment type="caution">
    <text evidence="2">The sequence shown here is derived from an EMBL/GenBank/DDBJ whole genome shotgun (WGS) entry which is preliminary data.</text>
</comment>